<dbReference type="HOGENOM" id="CLU_732330_0_0_1"/>
<dbReference type="Pfam" id="PF04408">
    <property type="entry name" value="WHD_HA2"/>
    <property type="match status" value="1"/>
</dbReference>
<proteinExistence type="predicted"/>
<accession>A0A0D3HJ70</accession>
<dbReference type="PANTHER" id="PTHR18934:SF126">
    <property type="entry name" value="OS03G0282700 PROTEIN"/>
    <property type="match status" value="1"/>
</dbReference>
<dbReference type="SUPFAM" id="SSF52540">
    <property type="entry name" value="P-loop containing nucleoside triphosphate hydrolases"/>
    <property type="match status" value="1"/>
</dbReference>
<dbReference type="EnsemblPlants" id="OBART11G05740.1">
    <property type="protein sequence ID" value="OBART11G05740.1"/>
    <property type="gene ID" value="OBART11G05740"/>
</dbReference>
<evidence type="ECO:0000313" key="3">
    <source>
        <dbReference type="EnsemblPlants" id="OBART11G05740.1"/>
    </source>
</evidence>
<evidence type="ECO:0000259" key="2">
    <source>
        <dbReference type="Pfam" id="PF04408"/>
    </source>
</evidence>
<dbReference type="Gene3D" id="3.40.50.300">
    <property type="entry name" value="P-loop containing nucleotide triphosphate hydrolases"/>
    <property type="match status" value="2"/>
</dbReference>
<reference evidence="3" key="1">
    <citation type="journal article" date="2009" name="Rice">
        <title>De Novo Next Generation Sequencing of Plant Genomes.</title>
        <authorList>
            <person name="Rounsley S."/>
            <person name="Marri P.R."/>
            <person name="Yu Y."/>
            <person name="He R."/>
            <person name="Sisneros N."/>
            <person name="Goicoechea J.L."/>
            <person name="Lee S.J."/>
            <person name="Angelova A."/>
            <person name="Kudrna D."/>
            <person name="Luo M."/>
            <person name="Affourtit J."/>
            <person name="Desany B."/>
            <person name="Knight J."/>
            <person name="Niazi F."/>
            <person name="Egholm M."/>
            <person name="Wing R.A."/>
        </authorList>
    </citation>
    <scope>NUCLEOTIDE SEQUENCE [LARGE SCALE GENOMIC DNA]</scope>
    <source>
        <strain evidence="3">cv. IRGC 105608</strain>
    </source>
</reference>
<dbReference type="InterPro" id="IPR027417">
    <property type="entry name" value="P-loop_NTPase"/>
</dbReference>
<evidence type="ECO:0000313" key="4">
    <source>
        <dbReference type="Proteomes" id="UP000026960"/>
    </source>
</evidence>
<dbReference type="GO" id="GO:0005524">
    <property type="term" value="F:ATP binding"/>
    <property type="evidence" value="ECO:0007669"/>
    <property type="project" value="UniProtKB-KW"/>
</dbReference>
<dbReference type="AlphaFoldDB" id="A0A0D3HJ70"/>
<dbReference type="InterPro" id="IPR048333">
    <property type="entry name" value="HA2_WH"/>
</dbReference>
<dbReference type="Proteomes" id="UP000026960">
    <property type="component" value="Chromosome 11"/>
</dbReference>
<feature type="compositionally biased region" description="Pro residues" evidence="1">
    <location>
        <begin position="27"/>
        <end position="37"/>
    </location>
</feature>
<feature type="domain" description="Helicase associated" evidence="2">
    <location>
        <begin position="345"/>
        <end position="370"/>
    </location>
</feature>
<feature type="region of interest" description="Disordered" evidence="1">
    <location>
        <begin position="1"/>
        <end position="39"/>
    </location>
</feature>
<dbReference type="CDD" id="cd17917">
    <property type="entry name" value="DEXHc_RHA-like"/>
    <property type="match status" value="1"/>
</dbReference>
<sequence>MARPARRPRPVCMATPRRSARLAAQRTPPPPETPPAVAPTRRERYWPRAFRHSESQALVTDNVALHQVVLVDAAPGSGKSSQIPRLLHAAGHGRVVCSQTYRLATVLAATRAAADMRVELGHEVGYSVPLDDRSSDANTVVKYTTHGALLRELAADPLLTRYGAVMVDDAHDGMALTGAVLSCVKAAAARRPDLRVVVCLDNYSTFCKDAIDGFFSRSGMDVKELWFRTYTGLIYFQYLPEPVTDYLGAAVDAVCRIHSTEPPGDVLVFLPGCTDVEAAEHALNGQEAKGFPYAWDPANKMADINALAGVILTLKALGIVGAGGDDVVASFDFFEPPHPESIHWAVRTLKAAGALSQDGKVTETGRRIAREISGRYY</sequence>
<dbReference type="GO" id="GO:0004386">
    <property type="term" value="F:helicase activity"/>
    <property type="evidence" value="ECO:0007669"/>
    <property type="project" value="UniProtKB-KW"/>
</dbReference>
<dbReference type="Gramene" id="OBART11G05740.1">
    <property type="protein sequence ID" value="OBART11G05740.1"/>
    <property type="gene ID" value="OBART11G05740"/>
</dbReference>
<keyword evidence="4" id="KW-1185">Reference proteome</keyword>
<evidence type="ECO:0000256" key="1">
    <source>
        <dbReference type="SAM" id="MobiDB-lite"/>
    </source>
</evidence>
<organism evidence="3">
    <name type="scientific">Oryza barthii</name>
    <dbReference type="NCBI Taxonomy" id="65489"/>
    <lineage>
        <taxon>Eukaryota</taxon>
        <taxon>Viridiplantae</taxon>
        <taxon>Streptophyta</taxon>
        <taxon>Embryophyta</taxon>
        <taxon>Tracheophyta</taxon>
        <taxon>Spermatophyta</taxon>
        <taxon>Magnoliopsida</taxon>
        <taxon>Liliopsida</taxon>
        <taxon>Poales</taxon>
        <taxon>Poaceae</taxon>
        <taxon>BOP clade</taxon>
        <taxon>Oryzoideae</taxon>
        <taxon>Oryzeae</taxon>
        <taxon>Oryzinae</taxon>
        <taxon>Oryza</taxon>
    </lineage>
</organism>
<dbReference type="eggNOG" id="KOG0923">
    <property type="taxonomic scope" value="Eukaryota"/>
</dbReference>
<dbReference type="Gene3D" id="1.10.10.2130">
    <property type="entry name" value="DEAH helicase family, winged-helix domain"/>
    <property type="match status" value="1"/>
</dbReference>
<protein>
    <recommendedName>
        <fullName evidence="2">Helicase associated domain-containing protein</fullName>
    </recommendedName>
</protein>
<reference evidence="3" key="2">
    <citation type="submission" date="2015-03" db="UniProtKB">
        <authorList>
            <consortium name="EnsemblPlants"/>
        </authorList>
    </citation>
    <scope>IDENTIFICATION</scope>
</reference>
<dbReference type="InterPro" id="IPR042035">
    <property type="entry name" value="DEAH_win-hel_dom"/>
</dbReference>
<name>A0A0D3HJ70_9ORYZ</name>
<dbReference type="PaxDb" id="65489-OBART11G05740.1"/>
<dbReference type="GO" id="GO:0016787">
    <property type="term" value="F:hydrolase activity"/>
    <property type="evidence" value="ECO:0007669"/>
    <property type="project" value="UniProtKB-KW"/>
</dbReference>
<dbReference type="PANTHER" id="PTHR18934">
    <property type="entry name" value="ATP-DEPENDENT RNA HELICASE"/>
    <property type="match status" value="1"/>
</dbReference>
<dbReference type="GO" id="GO:0003723">
    <property type="term" value="F:RNA binding"/>
    <property type="evidence" value="ECO:0007669"/>
    <property type="project" value="TreeGrafter"/>
</dbReference>
<dbReference type="STRING" id="65489.A0A0D3HJ70"/>